<name>A0ACC8EMY3_9PEZI</name>
<reference evidence="1 2" key="1">
    <citation type="journal article" date="2016" name="Nat. Commun.">
        <title>Ectomycorrhizal ecology is imprinted in the genome of the dominant symbiotic fungus Cenococcum geophilum.</title>
        <authorList>
            <consortium name="DOE Joint Genome Institute"/>
            <person name="Peter M."/>
            <person name="Kohler A."/>
            <person name="Ohm R.A."/>
            <person name="Kuo A."/>
            <person name="Krutzmann J."/>
            <person name="Morin E."/>
            <person name="Arend M."/>
            <person name="Barry K.W."/>
            <person name="Binder M."/>
            <person name="Choi C."/>
            <person name="Clum A."/>
            <person name="Copeland A."/>
            <person name="Grisel N."/>
            <person name="Haridas S."/>
            <person name="Kipfer T."/>
            <person name="LaButti K."/>
            <person name="Lindquist E."/>
            <person name="Lipzen A."/>
            <person name="Maire R."/>
            <person name="Meier B."/>
            <person name="Mihaltcheva S."/>
            <person name="Molinier V."/>
            <person name="Murat C."/>
            <person name="Poggeler S."/>
            <person name="Quandt C.A."/>
            <person name="Sperisen C."/>
            <person name="Tritt A."/>
            <person name="Tisserant E."/>
            <person name="Crous P.W."/>
            <person name="Henrissat B."/>
            <person name="Nehls U."/>
            <person name="Egli S."/>
            <person name="Spatafora J.W."/>
            <person name="Grigoriev I.V."/>
            <person name="Martin F.M."/>
        </authorList>
    </citation>
    <scope>NUCLEOTIDE SEQUENCE [LARGE SCALE GENOMIC DNA]</scope>
    <source>
        <strain evidence="1 2">1.58</strain>
    </source>
</reference>
<dbReference type="EMBL" id="KV748261">
    <property type="protein sequence ID" value="OCK87440.1"/>
    <property type="molecule type" value="Genomic_DNA"/>
</dbReference>
<dbReference type="Proteomes" id="UP000250078">
    <property type="component" value="Unassembled WGS sequence"/>
</dbReference>
<accession>A0ACC8EMY3</accession>
<evidence type="ECO:0000313" key="1">
    <source>
        <dbReference type="EMBL" id="OCK87440.1"/>
    </source>
</evidence>
<evidence type="ECO:0000313" key="2">
    <source>
        <dbReference type="Proteomes" id="UP000250078"/>
    </source>
</evidence>
<sequence length="253" mass="28397">MNAPSNRLIIGLDYGTTFTSMAAPISRKWSNNGLGVAYQFVTYEKERADIHASTIITNWPGKAHYKVPSEISYSAAAEHNHQWGFDIHGGSQRMVWTKMELDQQGRKQELKSILDALVGMKNLDLGEIRKENGLPSYPAKEPVDIVADYLSKVREHVLKEPGLQPAMISDIITDLVVAVPAMWSEEAKNLTFQAVNKAGFTKRYFRGLRDIVFMTAPEAAALYSIRYFMAEEEESEILGVYSLSQMAFSIANR</sequence>
<keyword evidence="2" id="KW-1185">Reference proteome</keyword>
<protein>
    <submittedName>
        <fullName evidence="1">Uncharacterized protein</fullName>
    </submittedName>
</protein>
<organism evidence="1 2">
    <name type="scientific">Cenococcum geophilum 1.58</name>
    <dbReference type="NCBI Taxonomy" id="794803"/>
    <lineage>
        <taxon>Eukaryota</taxon>
        <taxon>Fungi</taxon>
        <taxon>Dikarya</taxon>
        <taxon>Ascomycota</taxon>
        <taxon>Pezizomycotina</taxon>
        <taxon>Dothideomycetes</taxon>
        <taxon>Pleosporomycetidae</taxon>
        <taxon>Gloniales</taxon>
        <taxon>Gloniaceae</taxon>
        <taxon>Cenococcum</taxon>
    </lineage>
</organism>
<gene>
    <name evidence="1" type="ORF">K441DRAFT_682663</name>
</gene>
<proteinExistence type="predicted"/>